<dbReference type="EMBL" id="SNSC02000009">
    <property type="protein sequence ID" value="TID21382.1"/>
    <property type="molecule type" value="Genomic_DNA"/>
</dbReference>
<reference evidence="1 2" key="1">
    <citation type="submission" date="2019-04" db="EMBL/GenBank/DDBJ databases">
        <title>High contiguity whole genome sequence and gene annotation resource for two Venturia nashicola isolates.</title>
        <authorList>
            <person name="Prokchorchik M."/>
            <person name="Won K."/>
            <person name="Lee Y."/>
            <person name="Choi E.D."/>
            <person name="Segonzac C."/>
            <person name="Sohn K.H."/>
        </authorList>
    </citation>
    <scope>NUCLEOTIDE SEQUENCE [LARGE SCALE GENOMIC DNA]</scope>
    <source>
        <strain evidence="1 2">PRI2</strain>
    </source>
</reference>
<sequence>MGSFALGKTWHGSNDLYGHNSPFLYELETSSSHSRNNLITEKAGGVTHGCEREYVVASKKQKLTTSTWWKYESTCWYSHALANLFRGSDDLSALPTLKI</sequence>
<gene>
    <name evidence="1" type="ORF">E6O75_ATG04777</name>
</gene>
<protein>
    <submittedName>
        <fullName evidence="1">Uncharacterized protein</fullName>
    </submittedName>
</protein>
<dbReference type="AlphaFoldDB" id="A0A4Z1NZ26"/>
<evidence type="ECO:0000313" key="1">
    <source>
        <dbReference type="EMBL" id="TID21382.1"/>
    </source>
</evidence>
<name>A0A4Z1NZ26_9PEZI</name>
<keyword evidence="2" id="KW-1185">Reference proteome</keyword>
<dbReference type="Proteomes" id="UP000298493">
    <property type="component" value="Unassembled WGS sequence"/>
</dbReference>
<proteinExistence type="predicted"/>
<evidence type="ECO:0000313" key="2">
    <source>
        <dbReference type="Proteomes" id="UP000298493"/>
    </source>
</evidence>
<comment type="caution">
    <text evidence="1">The sequence shown here is derived from an EMBL/GenBank/DDBJ whole genome shotgun (WGS) entry which is preliminary data.</text>
</comment>
<accession>A0A4Z1NZ26</accession>
<organism evidence="1 2">
    <name type="scientific">Venturia nashicola</name>
    <dbReference type="NCBI Taxonomy" id="86259"/>
    <lineage>
        <taxon>Eukaryota</taxon>
        <taxon>Fungi</taxon>
        <taxon>Dikarya</taxon>
        <taxon>Ascomycota</taxon>
        <taxon>Pezizomycotina</taxon>
        <taxon>Dothideomycetes</taxon>
        <taxon>Pleosporomycetidae</taxon>
        <taxon>Venturiales</taxon>
        <taxon>Venturiaceae</taxon>
        <taxon>Venturia</taxon>
    </lineage>
</organism>